<feature type="transmembrane region" description="Helical" evidence="1">
    <location>
        <begin position="483"/>
        <end position="505"/>
    </location>
</feature>
<evidence type="ECO:0000313" key="3">
    <source>
        <dbReference type="EMBL" id="RDW70355.1"/>
    </source>
</evidence>
<keyword evidence="1" id="KW-1133">Transmembrane helix</keyword>
<feature type="transmembrane region" description="Helical" evidence="1">
    <location>
        <begin position="415"/>
        <end position="432"/>
    </location>
</feature>
<feature type="transmembrane region" description="Helical" evidence="1">
    <location>
        <begin position="222"/>
        <end position="241"/>
    </location>
</feature>
<evidence type="ECO:0000313" key="4">
    <source>
        <dbReference type="Proteomes" id="UP000256328"/>
    </source>
</evidence>
<dbReference type="OrthoDB" id="5819582at2759"/>
<keyword evidence="1" id="KW-0472">Membrane</keyword>
<comment type="caution">
    <text evidence="3">The sequence shown here is derived from an EMBL/GenBank/DDBJ whole genome shotgun (WGS) entry which is preliminary data.</text>
</comment>
<dbReference type="PANTHER" id="PTHR23028">
    <property type="entry name" value="ACETYLTRANSFERASE"/>
    <property type="match status" value="1"/>
</dbReference>
<protein>
    <recommendedName>
        <fullName evidence="2">Acyltransferase 3 domain-containing protein</fullName>
    </recommendedName>
</protein>
<dbReference type="AlphaFoldDB" id="A0A3D8R8I0"/>
<organism evidence="3 4">
    <name type="scientific">Coleophoma crateriformis</name>
    <dbReference type="NCBI Taxonomy" id="565419"/>
    <lineage>
        <taxon>Eukaryota</taxon>
        <taxon>Fungi</taxon>
        <taxon>Dikarya</taxon>
        <taxon>Ascomycota</taxon>
        <taxon>Pezizomycotina</taxon>
        <taxon>Leotiomycetes</taxon>
        <taxon>Helotiales</taxon>
        <taxon>Dermateaceae</taxon>
        <taxon>Coleophoma</taxon>
    </lineage>
</organism>
<feature type="transmembrane region" description="Helical" evidence="1">
    <location>
        <begin position="453"/>
        <end position="471"/>
    </location>
</feature>
<evidence type="ECO:0000259" key="2">
    <source>
        <dbReference type="Pfam" id="PF01757"/>
    </source>
</evidence>
<dbReference type="EMBL" id="PDLN01000012">
    <property type="protein sequence ID" value="RDW70355.1"/>
    <property type="molecule type" value="Genomic_DNA"/>
</dbReference>
<dbReference type="InterPro" id="IPR050879">
    <property type="entry name" value="Acyltransferase_3"/>
</dbReference>
<feature type="transmembrane region" description="Helical" evidence="1">
    <location>
        <begin position="165"/>
        <end position="187"/>
    </location>
</feature>
<proteinExistence type="predicted"/>
<dbReference type="InterPro" id="IPR002656">
    <property type="entry name" value="Acyl_transf_3_dom"/>
</dbReference>
<reference evidence="3 4" key="1">
    <citation type="journal article" date="2018" name="IMA Fungus">
        <title>IMA Genome-F 9: Draft genome sequence of Annulohypoxylon stygium, Aspergillus mulundensis, Berkeleyomyces basicola (syn. Thielaviopsis basicola), Ceratocystis smalleyi, two Cercospora beticola strains, Coleophoma cylindrospora, Fusarium fracticaudum, Phialophora cf. hyalina, and Morchella septimelata.</title>
        <authorList>
            <person name="Wingfield B.D."/>
            <person name="Bills G.F."/>
            <person name="Dong Y."/>
            <person name="Huang W."/>
            <person name="Nel W.J."/>
            <person name="Swalarsk-Parry B.S."/>
            <person name="Vaghefi N."/>
            <person name="Wilken P.M."/>
            <person name="An Z."/>
            <person name="de Beer Z.W."/>
            <person name="De Vos L."/>
            <person name="Chen L."/>
            <person name="Duong T.A."/>
            <person name="Gao Y."/>
            <person name="Hammerbacher A."/>
            <person name="Kikkert J.R."/>
            <person name="Li Y."/>
            <person name="Li H."/>
            <person name="Li K."/>
            <person name="Li Q."/>
            <person name="Liu X."/>
            <person name="Ma X."/>
            <person name="Naidoo K."/>
            <person name="Pethybridge S.J."/>
            <person name="Sun J."/>
            <person name="Steenkamp E.T."/>
            <person name="van der Nest M.A."/>
            <person name="van Wyk S."/>
            <person name="Wingfield M.J."/>
            <person name="Xiong C."/>
            <person name="Yue Q."/>
            <person name="Zhang X."/>
        </authorList>
    </citation>
    <scope>NUCLEOTIDE SEQUENCE [LARGE SCALE GENOMIC DNA]</scope>
    <source>
        <strain evidence="3 4">BP5796</strain>
    </source>
</reference>
<feature type="transmembrane region" description="Helical" evidence="1">
    <location>
        <begin position="371"/>
        <end position="389"/>
    </location>
</feature>
<keyword evidence="4" id="KW-1185">Reference proteome</keyword>
<dbReference type="PANTHER" id="PTHR23028:SF134">
    <property type="entry name" value="PUTATIVE (AFU_ORTHOLOGUE AFUA_4G08520)-RELATED"/>
    <property type="match status" value="1"/>
</dbReference>
<accession>A0A3D8R8I0</accession>
<sequence length="530" mass="60512">MVAFQVLTGYIRNLNPFAPSSPSQFRAQDIEATQSRPFLSAVDAWTPTCEASFEYITDEKPEPIAVSPAFVDRLWKVLFLLIPLLPSFVHPFFSGTPNQATRIHPTSWVDGFRGFASFFVFIYHFAEPFHNRLPYGFGAPGFEDDGTLSTTAEGLVNVSIMKLPIIRLVYSGQAMVSAFFVISGFALSYKPISLLRERAWDRLFMSLSSAAFRRSIRLLSPMVISTAIPVVLLRLGIYELFRPYNAGLPYRFPTFIEQFWSWLTMTGKGMDFLNPSYAFDWNSYGPQTWTILVELKGSFVLFLLVLALCRLKVYVRFLILAAMCYHCVRTGLWEIFCFISGIILAELNQIRQETADDQLLGARFKSNKSPVLSAVKWSGIFIMALYLLSSPDKRADVTPGYMLLSVLNPLVRHDFRFWHIMGSILLIWSVGCSKPLQAIFTNDFAQYLGKISFSLYLVHFFVVETLGYSLVKTFWGLIGDNTAFKYELGWCLSFVILLPIVIWIADMFWRAVDMRSLTLSKWLETKWCKV</sequence>
<name>A0A3D8R8I0_9HELO</name>
<dbReference type="Proteomes" id="UP000256328">
    <property type="component" value="Unassembled WGS sequence"/>
</dbReference>
<keyword evidence="1" id="KW-0812">Transmembrane</keyword>
<feature type="domain" description="Acyltransferase 3" evidence="2">
    <location>
        <begin position="107"/>
        <end position="508"/>
    </location>
</feature>
<dbReference type="GO" id="GO:0016747">
    <property type="term" value="F:acyltransferase activity, transferring groups other than amino-acyl groups"/>
    <property type="evidence" value="ECO:0007669"/>
    <property type="project" value="InterPro"/>
</dbReference>
<evidence type="ECO:0000256" key="1">
    <source>
        <dbReference type="SAM" id="Phobius"/>
    </source>
</evidence>
<dbReference type="Pfam" id="PF01757">
    <property type="entry name" value="Acyl_transf_3"/>
    <property type="match status" value="1"/>
</dbReference>
<gene>
    <name evidence="3" type="ORF">BP5796_08752</name>
</gene>